<dbReference type="CDD" id="cd16658">
    <property type="entry name" value="RING-Ubox_UBE4B"/>
    <property type="match status" value="1"/>
</dbReference>
<comment type="similarity">
    <text evidence="5">Belongs to the ubiquitin conjugation factor E4 family.</text>
</comment>
<keyword evidence="9" id="KW-0808">Transferase</keyword>
<keyword evidence="10" id="KW-0833">Ubl conjugation pathway</keyword>
<keyword evidence="7" id="KW-0963">Cytoplasm</keyword>
<sequence>MSELTPDEIRRRRLARLAAPAGENKDAQGSPAAAKGQGEGQSKAATPSGSATAVAASTPKASVSSLPIKESQDGACQDVEMVTGSQSQRSVVEMDTDIEKSSQSQVDVDSGIENMEVEEADVRPDKRKRDVSFGTEATEEQVKNAVCRVFLATWEEESEECLCIPDLAQAALSTSDGNYSALINQMVMEVCLRILNSASNPLLCIKAPPAVSSTSPRGASFMAEAAPKREFAEKFQPPPSKELDLISYLLDCYERISTEERTAPKRSSIPPMSDALAEARNQCVTSTALVLRGAFSQNRSSCTSELVPFLLSHNLPRVFLPELVQKLWQDRQAFTEVFAPILHSLHRQIGVLALDSEEYREPLCALVELCEIKSDPRNCRPICTLMTQQSNFFPEALSQAAGMEMEKLSLLGPFLSLSVFAEDNTRVVEKFFSGHQMTSDNLKIVNQSLQHSMEYVRQECYKVIHSLLVHTDTRELTMNFITELLTRNNKRSQIQVDERVVAGDGFMLNVMSVLEMLSFKILLDKIDPFYPFHPKARVCVTSESRFSCTSQQAESWLDKIQKEGSPPWGEINFSSECFYLTLHCHHLAIIPIMRKYQRRIRAIRDLQRMIDEMEGNHPQWKSQVQRLQKGKLCADAGVLDQTMMCRVLKFYTQVAQFLLRAADPKNKGSVLPLPTEVPMQFSALPEFYLEDITDFLLFVLPYMPDVLADPGTGSIIQLLIVMMCSQNYMRNPYLLAKMVEVIFVMQPMVQPKAIKINQALLMHELALGYLTPSLMQFYVDVESTGASSEFYDKFTIRYHLAIIFKSMWAIPKHQTHFIQEADNGKQFTRFVNMLINDMTFLLDESLDSLKRIHEVQDLMDNQAQWNAVPRDQQQQKQRQLSMDERQCRSYLTLATETVEMFHYLTDKIKKPFLAESLVDRLAAMLDFNLQQLCGRKCKDLKVKNPGKYGWEPKKLLNTLTDIYLHLDCDLFLTAIAADERSYSKELFDDAITRVIKARIKTDSEIAHFRRLQERVEELVKQKAEAEEDYGEIPEEFKDPLMDTLMNDPVKLPGGTVMDRAIISRHLLNSQTDPFNRQPLTEDELVADKDLKRKIETWKKSKAGKR</sequence>
<dbReference type="InterPro" id="IPR045132">
    <property type="entry name" value="UBE4"/>
</dbReference>
<dbReference type="GO" id="GO:0006511">
    <property type="term" value="P:ubiquitin-dependent protein catabolic process"/>
    <property type="evidence" value="ECO:0007669"/>
    <property type="project" value="InterPro"/>
</dbReference>
<keyword evidence="8" id="KW-0597">Phosphoprotein</keyword>
<evidence type="ECO:0000256" key="7">
    <source>
        <dbReference type="ARBA" id="ARBA00022490"/>
    </source>
</evidence>
<dbReference type="AlphaFoldDB" id="A0AAN9G4D1"/>
<evidence type="ECO:0000256" key="1">
    <source>
        <dbReference type="ARBA" id="ARBA00000900"/>
    </source>
</evidence>
<feature type="domain" description="U-box" evidence="18">
    <location>
        <begin position="1031"/>
        <end position="1104"/>
    </location>
</feature>
<evidence type="ECO:0000256" key="3">
    <source>
        <dbReference type="ARBA" id="ARBA00004496"/>
    </source>
</evidence>
<reference evidence="19 20" key="1">
    <citation type="submission" date="2024-02" db="EMBL/GenBank/DDBJ databases">
        <title>Chromosome-scale genome assembly of the rough periwinkle Littorina saxatilis.</title>
        <authorList>
            <person name="De Jode A."/>
            <person name="Faria R."/>
            <person name="Formenti G."/>
            <person name="Sims Y."/>
            <person name="Smith T.P."/>
            <person name="Tracey A."/>
            <person name="Wood J.M.D."/>
            <person name="Zagrodzka Z.B."/>
            <person name="Johannesson K."/>
            <person name="Butlin R.K."/>
            <person name="Leder E.H."/>
        </authorList>
    </citation>
    <scope>NUCLEOTIDE SEQUENCE [LARGE SCALE GENOMIC DNA]</scope>
    <source>
        <strain evidence="19">Snail1</strain>
        <tissue evidence="19">Muscle</tissue>
    </source>
</reference>
<dbReference type="EMBL" id="JBAMIC010000019">
    <property type="protein sequence ID" value="KAK7093485.1"/>
    <property type="molecule type" value="Genomic_DNA"/>
</dbReference>
<keyword evidence="20" id="KW-1185">Reference proteome</keyword>
<evidence type="ECO:0000313" key="20">
    <source>
        <dbReference type="Proteomes" id="UP001374579"/>
    </source>
</evidence>
<dbReference type="InterPro" id="IPR019474">
    <property type="entry name" value="Ub_conjug_fac_E4_core"/>
</dbReference>
<evidence type="ECO:0000256" key="10">
    <source>
        <dbReference type="ARBA" id="ARBA00022786"/>
    </source>
</evidence>
<dbReference type="Pfam" id="PF10408">
    <property type="entry name" value="Ufd2P_core"/>
    <property type="match status" value="1"/>
</dbReference>
<evidence type="ECO:0000256" key="13">
    <source>
        <dbReference type="ARBA" id="ARBA00056267"/>
    </source>
</evidence>
<dbReference type="PANTHER" id="PTHR13931">
    <property type="entry name" value="UBIQUITINATION FACTOR E4"/>
    <property type="match status" value="1"/>
</dbReference>
<feature type="region of interest" description="Disordered" evidence="17">
    <location>
        <begin position="1"/>
        <end position="75"/>
    </location>
</feature>
<dbReference type="PROSITE" id="PS51698">
    <property type="entry name" value="U_BOX"/>
    <property type="match status" value="1"/>
</dbReference>
<dbReference type="Proteomes" id="UP001374579">
    <property type="component" value="Unassembled WGS sequence"/>
</dbReference>
<dbReference type="SMART" id="SM00504">
    <property type="entry name" value="Ubox"/>
    <property type="match status" value="1"/>
</dbReference>
<dbReference type="PANTHER" id="PTHR13931:SF2">
    <property type="entry name" value="UBIQUITIN CONJUGATION FACTOR E4 B"/>
    <property type="match status" value="1"/>
</dbReference>
<evidence type="ECO:0000256" key="14">
    <source>
        <dbReference type="ARBA" id="ARBA00072779"/>
    </source>
</evidence>
<evidence type="ECO:0000256" key="17">
    <source>
        <dbReference type="SAM" id="MobiDB-lite"/>
    </source>
</evidence>
<dbReference type="EC" id="2.3.2.27" evidence="6"/>
<evidence type="ECO:0000259" key="18">
    <source>
        <dbReference type="PROSITE" id="PS51698"/>
    </source>
</evidence>
<comment type="pathway">
    <text evidence="4">Protein modification; protein ubiquitination.</text>
</comment>
<comment type="subcellular location">
    <subcellularLocation>
        <location evidence="3">Cytoplasm</location>
    </subcellularLocation>
    <subcellularLocation>
        <location evidence="2">Nucleus</location>
    </subcellularLocation>
</comment>
<dbReference type="InterPro" id="IPR013083">
    <property type="entry name" value="Znf_RING/FYVE/PHD"/>
</dbReference>
<evidence type="ECO:0000256" key="16">
    <source>
        <dbReference type="ARBA" id="ARBA00083610"/>
    </source>
</evidence>
<evidence type="ECO:0000256" key="12">
    <source>
        <dbReference type="ARBA" id="ARBA00023242"/>
    </source>
</evidence>
<evidence type="ECO:0000256" key="8">
    <source>
        <dbReference type="ARBA" id="ARBA00022553"/>
    </source>
</evidence>
<dbReference type="FunFam" id="3.30.40.10:FF:000060">
    <property type="entry name" value="ubiquitin conjugation factor E4 B"/>
    <property type="match status" value="1"/>
</dbReference>
<keyword evidence="12" id="KW-0539">Nucleus</keyword>
<organism evidence="19 20">
    <name type="scientific">Littorina saxatilis</name>
    <dbReference type="NCBI Taxonomy" id="31220"/>
    <lineage>
        <taxon>Eukaryota</taxon>
        <taxon>Metazoa</taxon>
        <taxon>Spiralia</taxon>
        <taxon>Lophotrochozoa</taxon>
        <taxon>Mollusca</taxon>
        <taxon>Gastropoda</taxon>
        <taxon>Caenogastropoda</taxon>
        <taxon>Littorinimorpha</taxon>
        <taxon>Littorinoidea</taxon>
        <taxon>Littorinidae</taxon>
        <taxon>Littorina</taxon>
    </lineage>
</organism>
<evidence type="ECO:0000256" key="2">
    <source>
        <dbReference type="ARBA" id="ARBA00004123"/>
    </source>
</evidence>
<dbReference type="GO" id="GO:0036503">
    <property type="term" value="P:ERAD pathway"/>
    <property type="evidence" value="ECO:0007669"/>
    <property type="project" value="InterPro"/>
</dbReference>
<evidence type="ECO:0000256" key="5">
    <source>
        <dbReference type="ARBA" id="ARBA00007434"/>
    </source>
</evidence>
<dbReference type="InterPro" id="IPR003613">
    <property type="entry name" value="Ubox_domain"/>
</dbReference>
<keyword evidence="11" id="KW-0007">Acetylation</keyword>
<evidence type="ECO:0000256" key="15">
    <source>
        <dbReference type="ARBA" id="ARBA00081821"/>
    </source>
</evidence>
<dbReference type="SUPFAM" id="SSF57850">
    <property type="entry name" value="RING/U-box"/>
    <property type="match status" value="1"/>
</dbReference>
<name>A0AAN9G4D1_9CAEN</name>
<dbReference type="GO" id="GO:0000151">
    <property type="term" value="C:ubiquitin ligase complex"/>
    <property type="evidence" value="ECO:0007669"/>
    <property type="project" value="InterPro"/>
</dbReference>
<accession>A0AAN9G4D1</accession>
<dbReference type="GO" id="GO:0000209">
    <property type="term" value="P:protein polyubiquitination"/>
    <property type="evidence" value="ECO:0007669"/>
    <property type="project" value="TreeGrafter"/>
</dbReference>
<comment type="function">
    <text evidence="13">Ubiquitin-protein ligase that probably functions as an E3 ligase in conjunction with specific E1 and E2 ligases. May also function as an E4 ligase mediating the assembly of polyubiquitin chains on substrates ubiquitinated by another E3 ubiquitin ligase. May regulate myosin assembly in striated muscles together with STUB1 and VCP/p97 by targeting myosin chaperone UNC45B for proteasomal degradation.</text>
</comment>
<comment type="catalytic activity">
    <reaction evidence="1">
        <text>S-ubiquitinyl-[E2 ubiquitin-conjugating enzyme]-L-cysteine + [acceptor protein]-L-lysine = [E2 ubiquitin-conjugating enzyme]-L-cysteine + N(6)-ubiquitinyl-[acceptor protein]-L-lysine.</text>
        <dbReference type="EC" id="2.3.2.27"/>
    </reaction>
</comment>
<dbReference type="GO" id="GO:0005737">
    <property type="term" value="C:cytoplasm"/>
    <property type="evidence" value="ECO:0007669"/>
    <property type="project" value="UniProtKB-SubCell"/>
</dbReference>
<evidence type="ECO:0000256" key="9">
    <source>
        <dbReference type="ARBA" id="ARBA00022679"/>
    </source>
</evidence>
<evidence type="ECO:0000313" key="19">
    <source>
        <dbReference type="EMBL" id="KAK7093485.1"/>
    </source>
</evidence>
<evidence type="ECO:0000256" key="4">
    <source>
        <dbReference type="ARBA" id="ARBA00004906"/>
    </source>
</evidence>
<dbReference type="GO" id="GO:0034450">
    <property type="term" value="F:ubiquitin-ubiquitin ligase activity"/>
    <property type="evidence" value="ECO:0007669"/>
    <property type="project" value="InterPro"/>
</dbReference>
<gene>
    <name evidence="19" type="ORF">V1264_007230</name>
</gene>
<dbReference type="Gene3D" id="3.30.40.10">
    <property type="entry name" value="Zinc/RING finger domain, C3HC4 (zinc finger)"/>
    <property type="match status" value="1"/>
</dbReference>
<comment type="caution">
    <text evidence="19">The sequence shown here is derived from an EMBL/GenBank/DDBJ whole genome shotgun (WGS) entry which is preliminary data.</text>
</comment>
<proteinExistence type="inferred from homology"/>
<dbReference type="GO" id="GO:0005634">
    <property type="term" value="C:nucleus"/>
    <property type="evidence" value="ECO:0007669"/>
    <property type="project" value="UniProtKB-SubCell"/>
</dbReference>
<evidence type="ECO:0000256" key="11">
    <source>
        <dbReference type="ARBA" id="ARBA00022990"/>
    </source>
</evidence>
<evidence type="ECO:0000256" key="6">
    <source>
        <dbReference type="ARBA" id="ARBA00012483"/>
    </source>
</evidence>
<protein>
    <recommendedName>
        <fullName evidence="14">Ubiquitin conjugation factor E4 B</fullName>
        <ecNumber evidence="6">2.3.2.27</ecNumber>
    </recommendedName>
    <alternativeName>
        <fullName evidence="16">RING-type E3 ubiquitin transferase E4 B</fullName>
    </alternativeName>
    <alternativeName>
        <fullName evidence="15">Ubiquitin fusion degradation protein 2</fullName>
    </alternativeName>
</protein>
<dbReference type="Pfam" id="PF04564">
    <property type="entry name" value="U-box"/>
    <property type="match status" value="1"/>
</dbReference>